<feature type="transmembrane region" description="Helical" evidence="1">
    <location>
        <begin position="88"/>
        <end position="113"/>
    </location>
</feature>
<evidence type="ECO:0000256" key="1">
    <source>
        <dbReference type="SAM" id="Phobius"/>
    </source>
</evidence>
<accession>A0ABX1W2X1</accession>
<sequence length="163" mass="18609">MKSIEEKLWNYIDGTCTAAERAAIDLLLVDNEEYQQTYLELLALNREIAGMELEEPSMAFTYKVMENIRAEHARQPLKTHINNNIIKFIGGFFIITITAILIMVLASINWSAAGQVSVPAFTIPDLSGIINNWIFKAFMFFDVVLLLFVVDGFLRKRILYKQA</sequence>
<reference evidence="2 3" key="1">
    <citation type="submission" date="2020-05" db="EMBL/GenBank/DDBJ databases">
        <authorList>
            <person name="Khan S.A."/>
            <person name="Jeon C.O."/>
            <person name="Chun B.H."/>
        </authorList>
    </citation>
    <scope>NUCLEOTIDE SEQUENCE [LARGE SCALE GENOMIC DNA]</scope>
    <source>
        <strain evidence="2 3">S1162</strain>
    </source>
</reference>
<evidence type="ECO:0000313" key="3">
    <source>
        <dbReference type="Proteomes" id="UP000566071"/>
    </source>
</evidence>
<proteinExistence type="predicted"/>
<protein>
    <recommendedName>
        <fullName evidence="4">Zf-HC2 domain-containing protein</fullName>
    </recommendedName>
</protein>
<keyword evidence="1" id="KW-1133">Transmembrane helix</keyword>
<organism evidence="2 3">
    <name type="scientific">Mucilaginibacter humi</name>
    <dbReference type="NCBI Taxonomy" id="2732510"/>
    <lineage>
        <taxon>Bacteria</taxon>
        <taxon>Pseudomonadati</taxon>
        <taxon>Bacteroidota</taxon>
        <taxon>Sphingobacteriia</taxon>
        <taxon>Sphingobacteriales</taxon>
        <taxon>Sphingobacteriaceae</taxon>
        <taxon>Mucilaginibacter</taxon>
    </lineage>
</organism>
<evidence type="ECO:0000313" key="2">
    <source>
        <dbReference type="EMBL" id="NNU34011.1"/>
    </source>
</evidence>
<keyword evidence="1" id="KW-0472">Membrane</keyword>
<comment type="caution">
    <text evidence="2">The sequence shown here is derived from an EMBL/GenBank/DDBJ whole genome shotgun (WGS) entry which is preliminary data.</text>
</comment>
<evidence type="ECO:0008006" key="4">
    <source>
        <dbReference type="Google" id="ProtNLM"/>
    </source>
</evidence>
<keyword evidence="1" id="KW-0812">Transmembrane</keyword>
<dbReference type="RefSeq" id="WP_175269694.1">
    <property type="nucleotide sequence ID" value="NZ_JABFCR010000027.1"/>
</dbReference>
<gene>
    <name evidence="2" type="ORF">HK413_07300</name>
</gene>
<dbReference type="Proteomes" id="UP000566071">
    <property type="component" value="Unassembled WGS sequence"/>
</dbReference>
<name>A0ABX1W2X1_9SPHI</name>
<dbReference type="EMBL" id="JABFCR010000027">
    <property type="protein sequence ID" value="NNU34011.1"/>
    <property type="molecule type" value="Genomic_DNA"/>
</dbReference>
<feature type="transmembrane region" description="Helical" evidence="1">
    <location>
        <begin position="133"/>
        <end position="154"/>
    </location>
</feature>
<keyword evidence="3" id="KW-1185">Reference proteome</keyword>